<gene>
    <name evidence="3" type="ORF">M422DRAFT_30607</name>
</gene>
<feature type="region of interest" description="Disordered" evidence="1">
    <location>
        <begin position="1"/>
        <end position="28"/>
    </location>
</feature>
<keyword evidence="4" id="KW-1185">Reference proteome</keyword>
<dbReference type="HOGENOM" id="CLU_051368_3_0_1"/>
<keyword evidence="2" id="KW-0472">Membrane</keyword>
<evidence type="ECO:0000256" key="1">
    <source>
        <dbReference type="SAM" id="MobiDB-lite"/>
    </source>
</evidence>
<dbReference type="OrthoDB" id="3256943at2759"/>
<feature type="region of interest" description="Disordered" evidence="1">
    <location>
        <begin position="206"/>
        <end position="254"/>
    </location>
</feature>
<keyword evidence="2" id="KW-0812">Transmembrane</keyword>
<proteinExistence type="predicted"/>
<evidence type="ECO:0000313" key="4">
    <source>
        <dbReference type="Proteomes" id="UP000054279"/>
    </source>
</evidence>
<dbReference type="Proteomes" id="UP000054279">
    <property type="component" value="Unassembled WGS sequence"/>
</dbReference>
<feature type="transmembrane region" description="Helical" evidence="2">
    <location>
        <begin position="32"/>
        <end position="57"/>
    </location>
</feature>
<accession>A0A0C9VAS9</accession>
<reference evidence="3 4" key="1">
    <citation type="submission" date="2014-06" db="EMBL/GenBank/DDBJ databases">
        <title>Evolutionary Origins and Diversification of the Mycorrhizal Mutualists.</title>
        <authorList>
            <consortium name="DOE Joint Genome Institute"/>
            <consortium name="Mycorrhizal Genomics Consortium"/>
            <person name="Kohler A."/>
            <person name="Kuo A."/>
            <person name="Nagy L.G."/>
            <person name="Floudas D."/>
            <person name="Copeland A."/>
            <person name="Barry K.W."/>
            <person name="Cichocki N."/>
            <person name="Veneault-Fourrey C."/>
            <person name="LaButti K."/>
            <person name="Lindquist E.A."/>
            <person name="Lipzen A."/>
            <person name="Lundell T."/>
            <person name="Morin E."/>
            <person name="Murat C."/>
            <person name="Riley R."/>
            <person name="Ohm R."/>
            <person name="Sun H."/>
            <person name="Tunlid A."/>
            <person name="Henrissat B."/>
            <person name="Grigoriev I.V."/>
            <person name="Hibbett D.S."/>
            <person name="Martin F."/>
        </authorList>
    </citation>
    <scope>NUCLEOTIDE SEQUENCE [LARGE SCALE GENOMIC DNA]</scope>
    <source>
        <strain evidence="3 4">SS14</strain>
    </source>
</reference>
<sequence>MSTIATVTSSSASPTPSTQGSSSGQSSSSSSLYLFTFLATLLLLLAVSCAIVVRSFILRRRFRRRIEEAIAAGVLVPGSLDEGGVGRRRRDFGEKPKLWDVWVDEHGHFHDGSSDNGYDLKDEGKWEHILPVAASMVPINDSKTYAFGEGDHANPRSAFSRMLTRRPGVPPTPQEESIAELGAMPASSPSVKEDGLLQVSVLISMPNPNAKRMHSSDGEGSFKGKDRGSGYDDHDGDEELPHVVFGVAEVNVRP</sequence>
<name>A0A0C9VAS9_SPHS4</name>
<dbReference type="EMBL" id="KN837119">
    <property type="protein sequence ID" value="KIJ44079.1"/>
    <property type="molecule type" value="Genomic_DNA"/>
</dbReference>
<protein>
    <submittedName>
        <fullName evidence="3">Uncharacterized protein</fullName>
    </submittedName>
</protein>
<feature type="compositionally biased region" description="Basic and acidic residues" evidence="1">
    <location>
        <begin position="214"/>
        <end position="233"/>
    </location>
</feature>
<evidence type="ECO:0000256" key="2">
    <source>
        <dbReference type="SAM" id="Phobius"/>
    </source>
</evidence>
<keyword evidence="2" id="KW-1133">Transmembrane helix</keyword>
<organism evidence="3 4">
    <name type="scientific">Sphaerobolus stellatus (strain SS14)</name>
    <dbReference type="NCBI Taxonomy" id="990650"/>
    <lineage>
        <taxon>Eukaryota</taxon>
        <taxon>Fungi</taxon>
        <taxon>Dikarya</taxon>
        <taxon>Basidiomycota</taxon>
        <taxon>Agaricomycotina</taxon>
        <taxon>Agaricomycetes</taxon>
        <taxon>Phallomycetidae</taxon>
        <taxon>Geastrales</taxon>
        <taxon>Sphaerobolaceae</taxon>
        <taxon>Sphaerobolus</taxon>
    </lineage>
</organism>
<evidence type="ECO:0000313" key="3">
    <source>
        <dbReference type="EMBL" id="KIJ44079.1"/>
    </source>
</evidence>
<dbReference type="AlphaFoldDB" id="A0A0C9VAS9"/>